<evidence type="ECO:0000259" key="1">
    <source>
        <dbReference type="PROSITE" id="PS50206"/>
    </source>
</evidence>
<dbReference type="PANTHER" id="PTHR43031:SF1">
    <property type="entry name" value="PYRIDINE NUCLEOTIDE-DISULPHIDE OXIDOREDUCTASE"/>
    <property type="match status" value="1"/>
</dbReference>
<gene>
    <name evidence="2" type="ORF">SLLFYP71_01224</name>
</gene>
<accession>A0A6N3BAW0</accession>
<dbReference type="GO" id="GO:0016740">
    <property type="term" value="F:transferase activity"/>
    <property type="evidence" value="ECO:0007669"/>
    <property type="project" value="UniProtKB-KW"/>
</dbReference>
<dbReference type="PROSITE" id="PS50206">
    <property type="entry name" value="RHODANESE_3"/>
    <property type="match status" value="1"/>
</dbReference>
<dbReference type="Gene3D" id="3.50.50.60">
    <property type="entry name" value="FAD/NAD(P)-binding domain"/>
    <property type="match status" value="1"/>
</dbReference>
<dbReference type="Gene3D" id="3.40.250.10">
    <property type="entry name" value="Rhodanese-like domain"/>
    <property type="match status" value="1"/>
</dbReference>
<proteinExistence type="predicted"/>
<feature type="domain" description="Rhodanese" evidence="1">
    <location>
        <begin position="51"/>
        <end position="138"/>
    </location>
</feature>
<dbReference type="AlphaFoldDB" id="A0A6N3BAW0"/>
<organism evidence="2">
    <name type="scientific">Streptococcus lutetiensis</name>
    <dbReference type="NCBI Taxonomy" id="150055"/>
    <lineage>
        <taxon>Bacteria</taxon>
        <taxon>Bacillati</taxon>
        <taxon>Bacillota</taxon>
        <taxon>Bacilli</taxon>
        <taxon>Lactobacillales</taxon>
        <taxon>Streptococcaceae</taxon>
        <taxon>Streptococcus</taxon>
    </lineage>
</organism>
<dbReference type="CDD" id="cd01524">
    <property type="entry name" value="RHOD_Pyr_redox"/>
    <property type="match status" value="1"/>
</dbReference>
<dbReference type="SMART" id="SM00450">
    <property type="entry name" value="RHOD"/>
    <property type="match status" value="1"/>
</dbReference>
<dbReference type="InterPro" id="IPR036188">
    <property type="entry name" value="FAD/NAD-bd_sf"/>
</dbReference>
<dbReference type="InterPro" id="IPR001763">
    <property type="entry name" value="Rhodanese-like_dom"/>
</dbReference>
<dbReference type="InterPro" id="IPR050229">
    <property type="entry name" value="GlpE_sulfurtransferase"/>
</dbReference>
<evidence type="ECO:0000313" key="2">
    <source>
        <dbReference type="EMBL" id="VYT99687.1"/>
    </source>
</evidence>
<dbReference type="PANTHER" id="PTHR43031">
    <property type="entry name" value="FAD-DEPENDENT OXIDOREDUCTASE"/>
    <property type="match status" value="1"/>
</dbReference>
<dbReference type="EMBL" id="CACRUI010000016">
    <property type="protein sequence ID" value="VYT99687.1"/>
    <property type="molecule type" value="Genomic_DNA"/>
</dbReference>
<keyword evidence="2" id="KW-0808">Transferase</keyword>
<dbReference type="SUPFAM" id="SSF52821">
    <property type="entry name" value="Rhodanese/Cell cycle control phosphatase"/>
    <property type="match status" value="1"/>
</dbReference>
<dbReference type="Pfam" id="PF00581">
    <property type="entry name" value="Rhodanese"/>
    <property type="match status" value="1"/>
</dbReference>
<protein>
    <submittedName>
        <fullName evidence="2">tRNA s(4)U8 sulfurtransferase</fullName>
    </submittedName>
</protein>
<dbReference type="InterPro" id="IPR036873">
    <property type="entry name" value="Rhodanese-like_dom_sf"/>
</dbReference>
<reference evidence="2" key="1">
    <citation type="submission" date="2019-11" db="EMBL/GenBank/DDBJ databases">
        <authorList>
            <person name="Feng L."/>
        </authorList>
    </citation>
    <scope>NUCLEOTIDE SEQUENCE</scope>
    <source>
        <strain evidence="2">SLutetiensisLFYP71</strain>
    </source>
</reference>
<name>A0A6N3BAW0_9STRE</name>
<sequence length="140" mass="15802">MTLADLPELEFTYAPPFGAAKDPVNMAGYAALNIIEGVSENIQWYDLTNELAKGKLLLDVRTKAEVLNGHFENSINIPLDELRERLSELDSSKEYIISCHSGLRSYIGERILKQNGFKVKNLDGAYHLYSTVKPEEIKRD</sequence>